<dbReference type="OrthoDB" id="151193at2"/>
<dbReference type="RefSeq" id="WP_089006225.1">
    <property type="nucleotide sequence ID" value="NZ_LT607411.1"/>
</dbReference>
<reference evidence="3" key="1">
    <citation type="submission" date="2016-06" db="EMBL/GenBank/DDBJ databases">
        <authorList>
            <person name="Varghese N."/>
            <person name="Submissions Spin"/>
        </authorList>
    </citation>
    <scope>NUCLEOTIDE SEQUENCE [LARGE SCALE GENOMIC DNA]</scope>
    <source>
        <strain evidence="3">DSM 43909</strain>
    </source>
</reference>
<gene>
    <name evidence="2" type="ORF">GA0074695_2288</name>
</gene>
<dbReference type="EMBL" id="LT607411">
    <property type="protein sequence ID" value="SCE93772.1"/>
    <property type="molecule type" value="Genomic_DNA"/>
</dbReference>
<evidence type="ECO:0000313" key="2">
    <source>
        <dbReference type="EMBL" id="SCE93772.1"/>
    </source>
</evidence>
<protein>
    <recommendedName>
        <fullName evidence="4">Abortive infection protein</fullName>
    </recommendedName>
</protein>
<evidence type="ECO:0000256" key="1">
    <source>
        <dbReference type="SAM" id="MobiDB-lite"/>
    </source>
</evidence>
<feature type="region of interest" description="Disordered" evidence="1">
    <location>
        <begin position="1"/>
        <end position="25"/>
    </location>
</feature>
<evidence type="ECO:0000313" key="3">
    <source>
        <dbReference type="Proteomes" id="UP000198242"/>
    </source>
</evidence>
<organism evidence="2 3">
    <name type="scientific">Micromonospora viridifaciens</name>
    <dbReference type="NCBI Taxonomy" id="1881"/>
    <lineage>
        <taxon>Bacteria</taxon>
        <taxon>Bacillati</taxon>
        <taxon>Actinomycetota</taxon>
        <taxon>Actinomycetes</taxon>
        <taxon>Micromonosporales</taxon>
        <taxon>Micromonosporaceae</taxon>
        <taxon>Micromonospora</taxon>
    </lineage>
</organism>
<dbReference type="Gene3D" id="3.20.20.80">
    <property type="entry name" value="Glycosidases"/>
    <property type="match status" value="1"/>
</dbReference>
<dbReference type="SUPFAM" id="SSF51445">
    <property type="entry name" value="(Trans)glycosidases"/>
    <property type="match status" value="1"/>
</dbReference>
<dbReference type="InterPro" id="IPR017853">
    <property type="entry name" value="GH"/>
</dbReference>
<dbReference type="Proteomes" id="UP000198242">
    <property type="component" value="Chromosome I"/>
</dbReference>
<accession>A0A1C4WC47</accession>
<dbReference type="AlphaFoldDB" id="A0A1C4WC47"/>
<proteinExistence type="predicted"/>
<keyword evidence="3" id="KW-1185">Reference proteome</keyword>
<evidence type="ECO:0008006" key="4">
    <source>
        <dbReference type="Google" id="ProtNLM"/>
    </source>
</evidence>
<name>A0A1C4WC47_MICVI</name>
<sequence length="332" mass="36882">MRNRGITYDTGWAAGPGPTTHEPFDPETVRRDLWVVRDELHCTAVRVTGSLPERLEVAARHAADAGLEVWFSPFTNDLTTRELLDVLTDCAERAERLRRDGAEVVLLTGAELTLFTRGFLPGDTLDERLTLLSRPDQLRELVPTIPPKLNAFLAEAAAQVRKDFGGRISYAALPSERVDWTPFDFVGVDLYRSKENADVYEHALRVLAEQGKPVAVTEFGCTTYRGAADLGARGAFLVDWDGTTGRGLTQDLDRDEEEQARYLRELVEVYQREAVDSAFWCTFAARNLPHRPGAGRADLDVASYGLVKVLDSGQWEPKAAFHAMAEVYAALS</sequence>